<reference evidence="1" key="1">
    <citation type="submission" date="2019-03" db="EMBL/GenBank/DDBJ databases">
        <title>WGS assembly of Setaria viridis.</title>
        <authorList>
            <person name="Huang P."/>
            <person name="Jenkins J."/>
            <person name="Grimwood J."/>
            <person name="Barry K."/>
            <person name="Healey A."/>
            <person name="Mamidi S."/>
            <person name="Sreedasyam A."/>
            <person name="Shu S."/>
            <person name="Feldman M."/>
            <person name="Wu J."/>
            <person name="Yu Y."/>
            <person name="Chen C."/>
            <person name="Johnson J."/>
            <person name="Rokhsar D."/>
            <person name="Baxter I."/>
            <person name="Schmutz J."/>
            <person name="Brutnell T."/>
            <person name="Kellogg E."/>
        </authorList>
    </citation>
    <scope>NUCLEOTIDE SEQUENCE [LARGE SCALE GENOMIC DNA]</scope>
</reference>
<proteinExistence type="predicted"/>
<accession>A0A4U6UGH9</accession>
<evidence type="ECO:0000313" key="1">
    <source>
        <dbReference type="EMBL" id="TKW14462.1"/>
    </source>
</evidence>
<dbReference type="Proteomes" id="UP000298652">
    <property type="component" value="Chromosome 5"/>
</dbReference>
<sequence>MTQAGAAAASLLLEAIQSIPTEVPQSAAVPPAIDAPPFPSVKV</sequence>
<keyword evidence="2" id="KW-1185">Reference proteome</keyword>
<evidence type="ECO:0000313" key="2">
    <source>
        <dbReference type="Proteomes" id="UP000298652"/>
    </source>
</evidence>
<organism evidence="1 2">
    <name type="scientific">Setaria viridis</name>
    <name type="common">Green bristlegrass</name>
    <name type="synonym">Setaria italica subsp. viridis</name>
    <dbReference type="NCBI Taxonomy" id="4556"/>
    <lineage>
        <taxon>Eukaryota</taxon>
        <taxon>Viridiplantae</taxon>
        <taxon>Streptophyta</taxon>
        <taxon>Embryophyta</taxon>
        <taxon>Tracheophyta</taxon>
        <taxon>Spermatophyta</taxon>
        <taxon>Magnoliopsida</taxon>
        <taxon>Liliopsida</taxon>
        <taxon>Poales</taxon>
        <taxon>Poaceae</taxon>
        <taxon>PACMAD clade</taxon>
        <taxon>Panicoideae</taxon>
        <taxon>Panicodae</taxon>
        <taxon>Paniceae</taxon>
        <taxon>Cenchrinae</taxon>
        <taxon>Setaria</taxon>
    </lineage>
</organism>
<dbReference type="EMBL" id="CM016556">
    <property type="protein sequence ID" value="TKW14462.1"/>
    <property type="molecule type" value="Genomic_DNA"/>
</dbReference>
<protein>
    <submittedName>
        <fullName evidence="1">Uncharacterized protein</fullName>
    </submittedName>
</protein>
<dbReference type="AlphaFoldDB" id="A0A4U6UGH9"/>
<gene>
    <name evidence="1" type="ORF">SEVIR_5G170050v2</name>
</gene>
<name>A0A4U6UGH9_SETVI</name>
<dbReference type="Gramene" id="TKW14462">
    <property type="protein sequence ID" value="TKW14462"/>
    <property type="gene ID" value="SEVIR_5G170050v2"/>
</dbReference>